<evidence type="ECO:0000256" key="1">
    <source>
        <dbReference type="SAM" id="MobiDB-lite"/>
    </source>
</evidence>
<dbReference type="SUPFAM" id="SSF74653">
    <property type="entry name" value="TolA/TonB C-terminal domain"/>
    <property type="match status" value="1"/>
</dbReference>
<name>A0A150QCD6_SORCE</name>
<feature type="region of interest" description="Disordered" evidence="1">
    <location>
        <begin position="155"/>
        <end position="179"/>
    </location>
</feature>
<dbReference type="Proteomes" id="UP000075260">
    <property type="component" value="Unassembled WGS sequence"/>
</dbReference>
<dbReference type="AlphaFoldDB" id="A0A150QCD6"/>
<gene>
    <name evidence="2" type="ORF">BE15_19190</name>
</gene>
<feature type="compositionally biased region" description="Basic and acidic residues" evidence="1">
    <location>
        <begin position="166"/>
        <end position="179"/>
    </location>
</feature>
<feature type="region of interest" description="Disordered" evidence="1">
    <location>
        <begin position="103"/>
        <end position="142"/>
    </location>
</feature>
<proteinExistence type="predicted"/>
<dbReference type="EMBL" id="JEMA01000818">
    <property type="protein sequence ID" value="KYF65640.1"/>
    <property type="molecule type" value="Genomic_DNA"/>
</dbReference>
<evidence type="ECO:0000313" key="2">
    <source>
        <dbReference type="EMBL" id="KYF65640.1"/>
    </source>
</evidence>
<reference evidence="2 3" key="1">
    <citation type="submission" date="2014-02" db="EMBL/GenBank/DDBJ databases">
        <title>The small core and large imbalanced accessory genome model reveals a collaborative survival strategy of Sorangium cellulosum strains in nature.</title>
        <authorList>
            <person name="Han K."/>
            <person name="Peng R."/>
            <person name="Blom J."/>
            <person name="Li Y.-Z."/>
        </authorList>
    </citation>
    <scope>NUCLEOTIDE SEQUENCE [LARGE SCALE GENOMIC DNA]</scope>
    <source>
        <strain evidence="2 3">So0008-312</strain>
    </source>
</reference>
<comment type="caution">
    <text evidence="2">The sequence shown here is derived from an EMBL/GenBank/DDBJ whole genome shotgun (WGS) entry which is preliminary data.</text>
</comment>
<dbReference type="Pfam" id="PF13103">
    <property type="entry name" value="TonB_2"/>
    <property type="match status" value="1"/>
</dbReference>
<dbReference type="OrthoDB" id="5502362at2"/>
<evidence type="ECO:0000313" key="3">
    <source>
        <dbReference type="Proteomes" id="UP000075260"/>
    </source>
</evidence>
<sequence length="286" mass="30351">MSTAAARAPGPRMPSGQRRPRSDFRPRDIAIAVAVAVAVQAGAAVAISLADLSQTAVAPEIDKGPSVPVKVVPVLDMDTPLLKLGGKRDRMKLPDRWVRQTPKPRVEQKAFVSPDAGKTEKDIPPPEVKVADAGTAPPPPDAEIAKQVDIELDPKTDAGEAPNVDQEGHADGVKEGTETDPLKARAVDLYLARIAGWFSSRFRVSGSGLPPEELTKHRPRAVIVLSDGQMVSYTLTPSGNPVFDAAAQATLEGAKGQALPPPPENYPDLGQKQVSVTFVCRENTCD</sequence>
<protein>
    <submittedName>
        <fullName evidence="2">Energy transducer TonB</fullName>
    </submittedName>
</protein>
<accession>A0A150QCD6</accession>
<organism evidence="2 3">
    <name type="scientific">Sorangium cellulosum</name>
    <name type="common">Polyangium cellulosum</name>
    <dbReference type="NCBI Taxonomy" id="56"/>
    <lineage>
        <taxon>Bacteria</taxon>
        <taxon>Pseudomonadati</taxon>
        <taxon>Myxococcota</taxon>
        <taxon>Polyangia</taxon>
        <taxon>Polyangiales</taxon>
        <taxon>Polyangiaceae</taxon>
        <taxon>Sorangium</taxon>
    </lineage>
</organism>
<feature type="region of interest" description="Disordered" evidence="1">
    <location>
        <begin position="1"/>
        <end position="24"/>
    </location>
</feature>